<reference evidence="1" key="1">
    <citation type="submission" date="2018-02" db="EMBL/GenBank/DDBJ databases">
        <authorList>
            <person name="Cohen D.B."/>
            <person name="Kent A.D."/>
        </authorList>
    </citation>
    <scope>NUCLEOTIDE SEQUENCE</scope>
</reference>
<protein>
    <submittedName>
        <fullName evidence="1">Uncharacterized protein</fullName>
    </submittedName>
</protein>
<organism evidence="1">
    <name type="scientific">Fagus sylvatica</name>
    <name type="common">Beechnut</name>
    <dbReference type="NCBI Taxonomy" id="28930"/>
    <lineage>
        <taxon>Eukaryota</taxon>
        <taxon>Viridiplantae</taxon>
        <taxon>Streptophyta</taxon>
        <taxon>Embryophyta</taxon>
        <taxon>Tracheophyta</taxon>
        <taxon>Spermatophyta</taxon>
        <taxon>Magnoliopsida</taxon>
        <taxon>eudicotyledons</taxon>
        <taxon>Gunneridae</taxon>
        <taxon>Pentapetalae</taxon>
        <taxon>rosids</taxon>
        <taxon>fabids</taxon>
        <taxon>Fagales</taxon>
        <taxon>Fagaceae</taxon>
        <taxon>Fagus</taxon>
    </lineage>
</organism>
<name>A0A2N9GBL2_FAGSY</name>
<evidence type="ECO:0000313" key="1">
    <source>
        <dbReference type="EMBL" id="SPC99986.1"/>
    </source>
</evidence>
<proteinExistence type="predicted"/>
<gene>
    <name evidence="1" type="ORF">FSB_LOCUS27868</name>
</gene>
<dbReference type="AlphaFoldDB" id="A0A2N9GBL2"/>
<sequence length="44" mass="4577">MAKVIVLSPAPCTAGRSPPLTTATINGVLYFFSHPALNGEFGMV</sequence>
<accession>A0A2N9GBL2</accession>
<dbReference type="EMBL" id="OIVN01002033">
    <property type="protein sequence ID" value="SPC99986.1"/>
    <property type="molecule type" value="Genomic_DNA"/>
</dbReference>